<evidence type="ECO:0000313" key="2">
    <source>
        <dbReference type="Proteomes" id="UP001620514"/>
    </source>
</evidence>
<accession>A0ABW8MBT7</accession>
<proteinExistence type="predicted"/>
<keyword evidence="2" id="KW-1185">Reference proteome</keyword>
<sequence length="144" mass="16555">MRKSADKILYVDPMLCTDSRNANHVFAIKSKEHVAGRLLWRQIDFMQLIFEHPVPRQRIGWVRSSGVKRTSLRLEQVLLRVRDDALRKEAKRYGSIGWKVRVLKQPVPDQEPLQISWSALSLRAGSATYGFDSSHAYPARTALI</sequence>
<reference evidence="1 2" key="2">
    <citation type="submission" date="2024-11" db="EMBL/GenBank/DDBJ databases">
        <title>Using genomics to understand microbial adaptation to soil warming.</title>
        <authorList>
            <person name="Deangelis K.M. PhD."/>
        </authorList>
    </citation>
    <scope>NUCLEOTIDE SEQUENCE [LARGE SCALE GENOMIC DNA]</scope>
    <source>
        <strain evidence="1 2">GAS97</strain>
    </source>
</reference>
<evidence type="ECO:0000313" key="1">
    <source>
        <dbReference type="EMBL" id="MFK4441129.1"/>
    </source>
</evidence>
<name>A0ABW8MBT7_9BURK</name>
<dbReference type="EMBL" id="JBIYDN010000003">
    <property type="protein sequence ID" value="MFK4441129.1"/>
    <property type="molecule type" value="Genomic_DNA"/>
</dbReference>
<comment type="caution">
    <text evidence="1">The sequence shown here is derived from an EMBL/GenBank/DDBJ whole genome shotgun (WGS) entry which is preliminary data.</text>
</comment>
<organism evidence="1 2">
    <name type="scientific">Caballeronia udeis</name>
    <dbReference type="NCBI Taxonomy" id="1232866"/>
    <lineage>
        <taxon>Bacteria</taxon>
        <taxon>Pseudomonadati</taxon>
        <taxon>Pseudomonadota</taxon>
        <taxon>Betaproteobacteria</taxon>
        <taxon>Burkholderiales</taxon>
        <taxon>Burkholderiaceae</taxon>
        <taxon>Caballeronia</taxon>
    </lineage>
</organism>
<gene>
    <name evidence="1" type="ORF">ABH943_001140</name>
</gene>
<protein>
    <submittedName>
        <fullName evidence="1">Uncharacterized protein</fullName>
    </submittedName>
</protein>
<dbReference type="Proteomes" id="UP001620514">
    <property type="component" value="Unassembled WGS sequence"/>
</dbReference>
<reference evidence="1 2" key="1">
    <citation type="submission" date="2024-10" db="EMBL/GenBank/DDBJ databases">
        <authorList>
            <person name="Deangelis K."/>
            <person name="Huntemann M."/>
            <person name="Clum A."/>
            <person name="Wang J."/>
            <person name="Palaniappan K."/>
            <person name="Ritter S."/>
            <person name="Chen I.-M."/>
            <person name="Stamatis D."/>
            <person name="Reddy T."/>
            <person name="O'Malley R."/>
            <person name="Daum C."/>
            <person name="Ng V."/>
            <person name="Ivanova N."/>
            <person name="Kyrpides N."/>
            <person name="Woyke T."/>
        </authorList>
    </citation>
    <scope>NUCLEOTIDE SEQUENCE [LARGE SCALE GENOMIC DNA]</scope>
    <source>
        <strain evidence="1 2">GAS97</strain>
    </source>
</reference>